<keyword evidence="2" id="KW-1185">Reference proteome</keyword>
<gene>
    <name evidence="1" type="ORF">MLD38_011646</name>
</gene>
<accession>A0ACB9R3B8</accession>
<evidence type="ECO:0000313" key="2">
    <source>
        <dbReference type="Proteomes" id="UP001057402"/>
    </source>
</evidence>
<sequence length="132" mass="13926">MNMNSKRLMIFTSSLVILSLAVAQDRVPHGLVYENPMAFPPAAFNFFQPDGRQASRNKPCGVSSSCSPLPMAAQVAETKESHGDPDSGGNRIGAGTVASIVIGIATVAILHRRGKAQRADPVKPKGGFRPSP</sequence>
<organism evidence="1 2">
    <name type="scientific">Melastoma candidum</name>
    <dbReference type="NCBI Taxonomy" id="119954"/>
    <lineage>
        <taxon>Eukaryota</taxon>
        <taxon>Viridiplantae</taxon>
        <taxon>Streptophyta</taxon>
        <taxon>Embryophyta</taxon>
        <taxon>Tracheophyta</taxon>
        <taxon>Spermatophyta</taxon>
        <taxon>Magnoliopsida</taxon>
        <taxon>eudicotyledons</taxon>
        <taxon>Gunneridae</taxon>
        <taxon>Pentapetalae</taxon>
        <taxon>rosids</taxon>
        <taxon>malvids</taxon>
        <taxon>Myrtales</taxon>
        <taxon>Melastomataceae</taxon>
        <taxon>Melastomatoideae</taxon>
        <taxon>Melastomateae</taxon>
        <taxon>Melastoma</taxon>
    </lineage>
</organism>
<reference evidence="2" key="1">
    <citation type="journal article" date="2023" name="Front. Plant Sci.">
        <title>Chromosomal-level genome assembly of Melastoma candidum provides insights into trichome evolution.</title>
        <authorList>
            <person name="Zhong Y."/>
            <person name="Wu W."/>
            <person name="Sun C."/>
            <person name="Zou P."/>
            <person name="Liu Y."/>
            <person name="Dai S."/>
            <person name="Zhou R."/>
        </authorList>
    </citation>
    <scope>NUCLEOTIDE SEQUENCE [LARGE SCALE GENOMIC DNA]</scope>
</reference>
<dbReference type="Proteomes" id="UP001057402">
    <property type="component" value="Chromosome 4"/>
</dbReference>
<evidence type="ECO:0000313" key="1">
    <source>
        <dbReference type="EMBL" id="KAI4373527.1"/>
    </source>
</evidence>
<protein>
    <submittedName>
        <fullName evidence="1">Uncharacterized protein</fullName>
    </submittedName>
</protein>
<comment type="caution">
    <text evidence="1">The sequence shown here is derived from an EMBL/GenBank/DDBJ whole genome shotgun (WGS) entry which is preliminary data.</text>
</comment>
<name>A0ACB9R3B8_9MYRT</name>
<proteinExistence type="predicted"/>
<dbReference type="EMBL" id="CM042883">
    <property type="protein sequence ID" value="KAI4373527.1"/>
    <property type="molecule type" value="Genomic_DNA"/>
</dbReference>